<keyword evidence="2" id="KW-1185">Reference proteome</keyword>
<evidence type="ECO:0000313" key="1">
    <source>
        <dbReference type="EMBL" id="GGX66916.1"/>
    </source>
</evidence>
<comment type="caution">
    <text evidence="1">The sequence shown here is derived from an EMBL/GenBank/DDBJ whole genome shotgun (WGS) entry which is preliminary data.</text>
</comment>
<protein>
    <submittedName>
        <fullName evidence="1">Uncharacterized protein</fullName>
    </submittedName>
</protein>
<sequence length="202" mass="22663">MVRATALAWRWRRNPLRRRTDVLESWVGLAAVVLMLLAGPVTGWVTGSLAHEALRHTVREQHRHRHLVTATTLRALRGRPAETADRETTASREGHHRVVARWHGPDGKERSGVVSVRHRTRPGQPFPLWTDDHGQLSGRPLDYDTAAIHAGLAGAGAATVACGLVEAVRRLVVWRLMQRRYARWDRAWERAGQTWGRADAGS</sequence>
<proteinExistence type="predicted"/>
<name>A0ABQ2Y5I3_9ACTN</name>
<dbReference type="InterPro" id="IPR039708">
    <property type="entry name" value="MT1774/Rv1733c-like"/>
</dbReference>
<dbReference type="Proteomes" id="UP000659223">
    <property type="component" value="Unassembled WGS sequence"/>
</dbReference>
<dbReference type="PANTHER" id="PTHR42305:SF1">
    <property type="entry name" value="MEMBRANE PROTEIN RV1733C-RELATED"/>
    <property type="match status" value="1"/>
</dbReference>
<evidence type="ECO:0000313" key="2">
    <source>
        <dbReference type="Proteomes" id="UP000659223"/>
    </source>
</evidence>
<organism evidence="1 2">
    <name type="scientific">Streptomyces hiroshimensis</name>
    <dbReference type="NCBI Taxonomy" id="66424"/>
    <lineage>
        <taxon>Bacteria</taxon>
        <taxon>Bacillati</taxon>
        <taxon>Actinomycetota</taxon>
        <taxon>Actinomycetes</taxon>
        <taxon>Kitasatosporales</taxon>
        <taxon>Streptomycetaceae</taxon>
        <taxon>Streptomyces</taxon>
    </lineage>
</organism>
<reference evidence="2" key="1">
    <citation type="journal article" date="2019" name="Int. J. Syst. Evol. Microbiol.">
        <title>The Global Catalogue of Microorganisms (GCM) 10K type strain sequencing project: providing services to taxonomists for standard genome sequencing and annotation.</title>
        <authorList>
            <consortium name="The Broad Institute Genomics Platform"/>
            <consortium name="The Broad Institute Genome Sequencing Center for Infectious Disease"/>
            <person name="Wu L."/>
            <person name="Ma J."/>
        </authorList>
    </citation>
    <scope>NUCLEOTIDE SEQUENCE [LARGE SCALE GENOMIC DNA]</scope>
    <source>
        <strain evidence="2">JCM 4586</strain>
    </source>
</reference>
<dbReference type="PANTHER" id="PTHR42305">
    <property type="entry name" value="MEMBRANE PROTEIN RV1733C-RELATED"/>
    <property type="match status" value="1"/>
</dbReference>
<gene>
    <name evidence="1" type="ORF">GCM10010324_10170</name>
</gene>
<accession>A0ABQ2Y5I3</accession>
<dbReference type="EMBL" id="BMUT01000001">
    <property type="protein sequence ID" value="GGX66916.1"/>
    <property type="molecule type" value="Genomic_DNA"/>
</dbReference>